<keyword evidence="2" id="KW-0479">Metal-binding</keyword>
<evidence type="ECO:0000313" key="7">
    <source>
        <dbReference type="EMBL" id="ATY62410.1"/>
    </source>
</evidence>
<reference evidence="7 8" key="1">
    <citation type="journal article" date="2017" name="BMC Genomics">
        <title>Chromosome level assembly and secondary metabolite potential of the parasitic fungus Cordyceps militaris.</title>
        <authorList>
            <person name="Kramer G.J."/>
            <person name="Nodwell J.R."/>
        </authorList>
    </citation>
    <scope>NUCLEOTIDE SEQUENCE [LARGE SCALE GENOMIC DNA]</scope>
    <source>
        <strain evidence="7 8">ATCC 34164</strain>
    </source>
</reference>
<evidence type="ECO:0000313" key="8">
    <source>
        <dbReference type="Proteomes" id="UP000323067"/>
    </source>
</evidence>
<dbReference type="OrthoDB" id="5290969at2759"/>
<dbReference type="SUPFAM" id="SSF51316">
    <property type="entry name" value="Mss4-like"/>
    <property type="match status" value="1"/>
</dbReference>
<dbReference type="VEuPathDB" id="FungiDB:CCM_00991"/>
<feature type="compositionally biased region" description="Low complexity" evidence="5">
    <location>
        <begin position="141"/>
        <end position="154"/>
    </location>
</feature>
<protein>
    <submittedName>
        <fullName evidence="7">Glutathione-dependent formaldehyde-GFA</fullName>
    </submittedName>
</protein>
<feature type="domain" description="CENP-V/GFA" evidence="6">
    <location>
        <begin position="1"/>
        <end position="125"/>
    </location>
</feature>
<dbReference type="GO" id="GO:0016846">
    <property type="term" value="F:carbon-sulfur lyase activity"/>
    <property type="evidence" value="ECO:0007669"/>
    <property type="project" value="InterPro"/>
</dbReference>
<sequence>MDARCHCGAVRFKTPLAAPLATYVCHCDTCKSLSSSAFAMSAIFPKFELPPSELLSCYTCTTDLDGGDIALPGIPELTFPTGRLFTCCFLPSYFCRNCGTRVVHSTDAKNVVSVRGGCISGIDWTKAVHIWTKSAMVPIPESSESYSENSSDSSGQGPAQEVLD</sequence>
<keyword evidence="3" id="KW-0862">Zinc</keyword>
<dbReference type="InterPro" id="IPR011057">
    <property type="entry name" value="Mss4-like_sf"/>
</dbReference>
<dbReference type="AlphaFoldDB" id="A0A2H4SH22"/>
<evidence type="ECO:0000259" key="6">
    <source>
        <dbReference type="PROSITE" id="PS51891"/>
    </source>
</evidence>
<evidence type="ECO:0000256" key="2">
    <source>
        <dbReference type="ARBA" id="ARBA00022723"/>
    </source>
</evidence>
<evidence type="ECO:0000256" key="4">
    <source>
        <dbReference type="ARBA" id="ARBA00023239"/>
    </source>
</evidence>
<feature type="region of interest" description="Disordered" evidence="5">
    <location>
        <begin position="141"/>
        <end position="164"/>
    </location>
</feature>
<dbReference type="Pfam" id="PF04828">
    <property type="entry name" value="GFA"/>
    <property type="match status" value="1"/>
</dbReference>
<dbReference type="PANTHER" id="PTHR33337:SF3">
    <property type="entry name" value="CENP-V_GFA DOMAIN-CONTAINING PROTEIN"/>
    <property type="match status" value="1"/>
</dbReference>
<dbReference type="EMBL" id="CP023324">
    <property type="protein sequence ID" value="ATY62410.1"/>
    <property type="molecule type" value="Genomic_DNA"/>
</dbReference>
<name>A0A2H4SH22_CORMI</name>
<evidence type="ECO:0000256" key="3">
    <source>
        <dbReference type="ARBA" id="ARBA00022833"/>
    </source>
</evidence>
<proteinExistence type="inferred from homology"/>
<dbReference type="Gene3D" id="2.170.150.70">
    <property type="match status" value="1"/>
</dbReference>
<gene>
    <name evidence="7" type="ORF">A9K55_008487</name>
</gene>
<dbReference type="InterPro" id="IPR006913">
    <property type="entry name" value="CENP-V/GFA"/>
</dbReference>
<keyword evidence="4" id="KW-0456">Lyase</keyword>
<organism evidence="7 8">
    <name type="scientific">Cordyceps militaris</name>
    <name type="common">Caterpillar fungus</name>
    <name type="synonym">Clavaria militaris</name>
    <dbReference type="NCBI Taxonomy" id="73501"/>
    <lineage>
        <taxon>Eukaryota</taxon>
        <taxon>Fungi</taxon>
        <taxon>Dikarya</taxon>
        <taxon>Ascomycota</taxon>
        <taxon>Pezizomycotina</taxon>
        <taxon>Sordariomycetes</taxon>
        <taxon>Hypocreomycetidae</taxon>
        <taxon>Hypocreales</taxon>
        <taxon>Cordycipitaceae</taxon>
        <taxon>Cordyceps</taxon>
    </lineage>
</organism>
<dbReference type="VEuPathDB" id="FungiDB:A9K55_008487"/>
<dbReference type="GO" id="GO:0046872">
    <property type="term" value="F:metal ion binding"/>
    <property type="evidence" value="ECO:0007669"/>
    <property type="project" value="UniProtKB-KW"/>
</dbReference>
<accession>A0A2H4SH22</accession>
<dbReference type="PANTHER" id="PTHR33337">
    <property type="entry name" value="GFA DOMAIN-CONTAINING PROTEIN"/>
    <property type="match status" value="1"/>
</dbReference>
<dbReference type="PROSITE" id="PS51891">
    <property type="entry name" value="CENP_V_GFA"/>
    <property type="match status" value="1"/>
</dbReference>
<evidence type="ECO:0000256" key="5">
    <source>
        <dbReference type="SAM" id="MobiDB-lite"/>
    </source>
</evidence>
<evidence type="ECO:0000256" key="1">
    <source>
        <dbReference type="ARBA" id="ARBA00005495"/>
    </source>
</evidence>
<comment type="similarity">
    <text evidence="1">Belongs to the Gfa family.</text>
</comment>
<dbReference type="Proteomes" id="UP000323067">
    <property type="component" value="Chromosome vii"/>
</dbReference>